<evidence type="ECO:0000256" key="2">
    <source>
        <dbReference type="ARBA" id="ARBA00006577"/>
    </source>
</evidence>
<dbReference type="SUPFAM" id="SSF54534">
    <property type="entry name" value="FKBP-like"/>
    <property type="match status" value="2"/>
</dbReference>
<comment type="similarity">
    <text evidence="2 6">Belongs to the FKBP-type PPIase family.</text>
</comment>
<evidence type="ECO:0000313" key="11">
    <source>
        <dbReference type="Proteomes" id="UP000315628"/>
    </source>
</evidence>
<gene>
    <name evidence="10" type="ORF">FB557_2611</name>
</gene>
<evidence type="ECO:0000259" key="9">
    <source>
        <dbReference type="PROSITE" id="PS50059"/>
    </source>
</evidence>
<keyword evidence="3 5" id="KW-0697">Rotamase</keyword>
<comment type="catalytic activity">
    <reaction evidence="1 5 6">
        <text>[protein]-peptidylproline (omega=180) = [protein]-peptidylproline (omega=0)</text>
        <dbReference type="Rhea" id="RHEA:16237"/>
        <dbReference type="Rhea" id="RHEA-COMP:10747"/>
        <dbReference type="Rhea" id="RHEA-COMP:10748"/>
        <dbReference type="ChEBI" id="CHEBI:83833"/>
        <dbReference type="ChEBI" id="CHEBI:83834"/>
        <dbReference type="EC" id="5.2.1.8"/>
    </reaction>
</comment>
<dbReference type="PANTHER" id="PTHR43811">
    <property type="entry name" value="FKBP-TYPE PEPTIDYL-PROLYL CIS-TRANS ISOMERASE FKPA"/>
    <property type="match status" value="1"/>
</dbReference>
<keyword evidence="11" id="KW-1185">Reference proteome</keyword>
<name>A0A560W6I4_9MICO</name>
<reference evidence="10 11" key="1">
    <citation type="submission" date="2019-06" db="EMBL/GenBank/DDBJ databases">
        <title>Sequencing the genomes of 1000 actinobacteria strains.</title>
        <authorList>
            <person name="Klenk H.-P."/>
        </authorList>
    </citation>
    <scope>NUCLEOTIDE SEQUENCE [LARGE SCALE GENOMIC DNA]</scope>
    <source>
        <strain evidence="10 11">DSM 18935</strain>
    </source>
</reference>
<dbReference type="Proteomes" id="UP000315628">
    <property type="component" value="Unassembled WGS sequence"/>
</dbReference>
<dbReference type="AlphaFoldDB" id="A0A560W6I4"/>
<dbReference type="Gene3D" id="3.10.50.40">
    <property type="match status" value="2"/>
</dbReference>
<keyword evidence="8" id="KW-0732">Signal</keyword>
<proteinExistence type="inferred from homology"/>
<dbReference type="GO" id="GO:0003755">
    <property type="term" value="F:peptidyl-prolyl cis-trans isomerase activity"/>
    <property type="evidence" value="ECO:0007669"/>
    <property type="project" value="UniProtKB-UniRule"/>
</dbReference>
<dbReference type="RefSeq" id="WP_144858044.1">
    <property type="nucleotide sequence ID" value="NZ_BAAAYT010000002.1"/>
</dbReference>
<feature type="chain" id="PRO_5039291232" description="Peptidyl-prolyl cis-trans isomerase" evidence="8">
    <location>
        <begin position="25"/>
        <end position="320"/>
    </location>
</feature>
<dbReference type="OrthoDB" id="25996at2"/>
<evidence type="ECO:0000256" key="1">
    <source>
        <dbReference type="ARBA" id="ARBA00000971"/>
    </source>
</evidence>
<accession>A0A560W6I4</accession>
<evidence type="ECO:0000256" key="4">
    <source>
        <dbReference type="ARBA" id="ARBA00023235"/>
    </source>
</evidence>
<keyword evidence="4 5" id="KW-0413">Isomerase</keyword>
<dbReference type="InterPro" id="IPR001179">
    <property type="entry name" value="PPIase_FKBP_dom"/>
</dbReference>
<evidence type="ECO:0000256" key="8">
    <source>
        <dbReference type="SAM" id="SignalP"/>
    </source>
</evidence>
<dbReference type="PANTHER" id="PTHR43811:SF19">
    <property type="entry name" value="39 KDA FK506-BINDING NUCLEAR PROTEIN"/>
    <property type="match status" value="1"/>
</dbReference>
<evidence type="ECO:0000313" key="10">
    <source>
        <dbReference type="EMBL" id="TWD13223.1"/>
    </source>
</evidence>
<dbReference type="PROSITE" id="PS50059">
    <property type="entry name" value="FKBP_PPIASE"/>
    <property type="match status" value="2"/>
</dbReference>
<dbReference type="Pfam" id="PF00254">
    <property type="entry name" value="FKBP_C"/>
    <property type="match status" value="2"/>
</dbReference>
<comment type="caution">
    <text evidence="10">The sequence shown here is derived from an EMBL/GenBank/DDBJ whole genome shotgun (WGS) entry which is preliminary data.</text>
</comment>
<dbReference type="EMBL" id="VIUW01000005">
    <property type="protein sequence ID" value="TWD13223.1"/>
    <property type="molecule type" value="Genomic_DNA"/>
</dbReference>
<feature type="region of interest" description="Disordered" evidence="7">
    <location>
        <begin position="27"/>
        <end position="54"/>
    </location>
</feature>
<evidence type="ECO:0000256" key="5">
    <source>
        <dbReference type="PROSITE-ProRule" id="PRU00277"/>
    </source>
</evidence>
<evidence type="ECO:0000256" key="6">
    <source>
        <dbReference type="RuleBase" id="RU003915"/>
    </source>
</evidence>
<feature type="signal peptide" evidence="8">
    <location>
        <begin position="1"/>
        <end position="24"/>
    </location>
</feature>
<evidence type="ECO:0000256" key="7">
    <source>
        <dbReference type="SAM" id="MobiDB-lite"/>
    </source>
</evidence>
<feature type="domain" description="PPIase FKBP-type" evidence="9">
    <location>
        <begin position="83"/>
        <end position="174"/>
    </location>
</feature>
<sequence>MLNSRARAAAALAAAAALTLTACGDDEAPAEETTSTGAVEQVEVEAGTDDKAPTISLEEQSVSVEETEVKTLEEGKGAPVAKDDIVTMDVALFNGKDGKPIEGTETYTAKPLALDMGNEELFAGLRNGVLGQKVGSSAVAVLPPKEMFGESGNEQFGVGATDSIVMVYDLKSVMLKEAKGKEVKPKGDLPTVEYRSDQPAKITMPKGKAPKDTVVEPLIEGEGEKIAKGDTAYVTYTGALWKDGKVFDSSKNDGRRPFAFPVGSGQVITAWDKAVEGSSVGDRLLLVVPPKDGYGDQGSPDGTIKKNDTIVFVVDILGKV</sequence>
<dbReference type="EC" id="5.2.1.8" evidence="6"/>
<dbReference type="InterPro" id="IPR046357">
    <property type="entry name" value="PPIase_dom_sf"/>
</dbReference>
<feature type="domain" description="PPIase FKBP-type" evidence="9">
    <location>
        <begin position="229"/>
        <end position="320"/>
    </location>
</feature>
<protein>
    <recommendedName>
        <fullName evidence="6">Peptidyl-prolyl cis-trans isomerase</fullName>
        <ecNumber evidence="6">5.2.1.8</ecNumber>
    </recommendedName>
</protein>
<dbReference type="PROSITE" id="PS51257">
    <property type="entry name" value="PROKAR_LIPOPROTEIN"/>
    <property type="match status" value="1"/>
</dbReference>
<evidence type="ECO:0000256" key="3">
    <source>
        <dbReference type="ARBA" id="ARBA00023110"/>
    </source>
</evidence>
<organism evidence="10 11">
    <name type="scientific">Marihabitans asiaticum</name>
    <dbReference type="NCBI Taxonomy" id="415218"/>
    <lineage>
        <taxon>Bacteria</taxon>
        <taxon>Bacillati</taxon>
        <taxon>Actinomycetota</taxon>
        <taxon>Actinomycetes</taxon>
        <taxon>Micrococcales</taxon>
        <taxon>Intrasporangiaceae</taxon>
        <taxon>Marihabitans</taxon>
    </lineage>
</organism>